<protein>
    <submittedName>
        <fullName evidence="2">Transposase</fullName>
    </submittedName>
</protein>
<comment type="caution">
    <text evidence="2">The sequence shown here is derived from an EMBL/GenBank/DDBJ whole genome shotgun (WGS) entry which is preliminary data.</text>
</comment>
<feature type="domain" description="Tc1-like transposase DDE" evidence="1">
    <location>
        <begin position="5"/>
        <end position="94"/>
    </location>
</feature>
<dbReference type="Proteomes" id="UP001403385">
    <property type="component" value="Unassembled WGS sequence"/>
</dbReference>
<dbReference type="Pfam" id="PF13358">
    <property type="entry name" value="DDE_3"/>
    <property type="match status" value="1"/>
</dbReference>
<evidence type="ECO:0000259" key="1">
    <source>
        <dbReference type="Pfam" id="PF13358"/>
    </source>
</evidence>
<evidence type="ECO:0000313" key="3">
    <source>
        <dbReference type="Proteomes" id="UP001403385"/>
    </source>
</evidence>
<gene>
    <name evidence="2" type="ORF">AAG747_07725</name>
</gene>
<evidence type="ECO:0000313" key="2">
    <source>
        <dbReference type="EMBL" id="MEN7547792.1"/>
    </source>
</evidence>
<dbReference type="AlphaFoldDB" id="A0AAW9S2H0"/>
<reference evidence="2 3" key="1">
    <citation type="submission" date="2024-04" db="EMBL/GenBank/DDBJ databases">
        <title>Novel genus in family Flammeovirgaceae.</title>
        <authorList>
            <person name="Nguyen T.H."/>
            <person name="Vuong T.Q."/>
            <person name="Le H."/>
            <person name="Kim S.-G."/>
        </authorList>
    </citation>
    <scope>NUCLEOTIDE SEQUENCE [LARGE SCALE GENOMIC DNA]</scope>
    <source>
        <strain evidence="2 3">JCM 23209</strain>
    </source>
</reference>
<proteinExistence type="predicted"/>
<organism evidence="2 3">
    <name type="scientific">Rapidithrix thailandica</name>
    <dbReference type="NCBI Taxonomy" id="413964"/>
    <lineage>
        <taxon>Bacteria</taxon>
        <taxon>Pseudomonadati</taxon>
        <taxon>Bacteroidota</taxon>
        <taxon>Cytophagia</taxon>
        <taxon>Cytophagales</taxon>
        <taxon>Flammeovirgaceae</taxon>
        <taxon>Rapidithrix</taxon>
    </lineage>
</organism>
<feature type="non-terminal residue" evidence="2">
    <location>
        <position position="1"/>
    </location>
</feature>
<name>A0AAW9S2H0_9BACT</name>
<keyword evidence="3" id="KW-1185">Reference proteome</keyword>
<sequence length="134" mass="16057">RFKKKADWASFIKRIADEMYPDAERITLVMDNFKTHSPSSLYEAFEPAEAKRIRDRFEFVYTPKHGSWLNMAEIELHVLNSQCLNRHMGDQETVAREVNAWQNDRNNKESRINWQFTTKESRVKLKRLYPSFND</sequence>
<dbReference type="EMBL" id="JBDKWZ010000003">
    <property type="protein sequence ID" value="MEN7547792.1"/>
    <property type="molecule type" value="Genomic_DNA"/>
</dbReference>
<accession>A0AAW9S2H0</accession>
<dbReference type="InterPro" id="IPR038717">
    <property type="entry name" value="Tc1-like_DDE_dom"/>
</dbReference>
<dbReference type="RefSeq" id="WP_346820575.1">
    <property type="nucleotide sequence ID" value="NZ_JBDKWZ010000003.1"/>
</dbReference>